<dbReference type="InterPro" id="IPR023213">
    <property type="entry name" value="CAT-like_dom_sf"/>
</dbReference>
<dbReference type="Pfam" id="PF07247">
    <property type="entry name" value="AATase"/>
    <property type="match status" value="1"/>
</dbReference>
<dbReference type="SUPFAM" id="SSF52777">
    <property type="entry name" value="CoA-dependent acyltransferases"/>
    <property type="match status" value="1"/>
</dbReference>
<dbReference type="Proteomes" id="UP000242180">
    <property type="component" value="Unassembled WGS sequence"/>
</dbReference>
<dbReference type="PANTHER" id="PTHR28037">
    <property type="entry name" value="ALCOHOL O-ACETYLTRANSFERASE 1-RELATED"/>
    <property type="match status" value="1"/>
</dbReference>
<dbReference type="PANTHER" id="PTHR28037:SF1">
    <property type="entry name" value="ALCOHOL O-ACETYLTRANSFERASE 1-RELATED"/>
    <property type="match status" value="1"/>
</dbReference>
<evidence type="ECO:0000313" key="2">
    <source>
        <dbReference type="Proteomes" id="UP000242180"/>
    </source>
</evidence>
<organism evidence="1 2">
    <name type="scientific">Syncephalastrum racemosum</name>
    <name type="common">Filamentous fungus</name>
    <dbReference type="NCBI Taxonomy" id="13706"/>
    <lineage>
        <taxon>Eukaryota</taxon>
        <taxon>Fungi</taxon>
        <taxon>Fungi incertae sedis</taxon>
        <taxon>Mucoromycota</taxon>
        <taxon>Mucoromycotina</taxon>
        <taxon>Mucoromycetes</taxon>
        <taxon>Mucorales</taxon>
        <taxon>Syncephalastraceae</taxon>
        <taxon>Syncephalastrum</taxon>
    </lineage>
</organism>
<protein>
    <submittedName>
        <fullName evidence="1">Uncharacterized protein</fullName>
    </submittedName>
</protein>
<reference evidence="1 2" key="1">
    <citation type="submission" date="2016-07" db="EMBL/GenBank/DDBJ databases">
        <title>Pervasive Adenine N6-methylation of Active Genes in Fungi.</title>
        <authorList>
            <consortium name="DOE Joint Genome Institute"/>
            <person name="Mondo S.J."/>
            <person name="Dannebaum R.O."/>
            <person name="Kuo R.C."/>
            <person name="Labutti K."/>
            <person name="Haridas S."/>
            <person name="Kuo A."/>
            <person name="Salamov A."/>
            <person name="Ahrendt S.R."/>
            <person name="Lipzen A."/>
            <person name="Sullivan W."/>
            <person name="Andreopoulos W.B."/>
            <person name="Clum A."/>
            <person name="Lindquist E."/>
            <person name="Daum C."/>
            <person name="Ramamoorthy G.K."/>
            <person name="Gryganskyi A."/>
            <person name="Culley D."/>
            <person name="Magnuson J.K."/>
            <person name="James T.Y."/>
            <person name="O'Malley M.A."/>
            <person name="Stajich J.E."/>
            <person name="Spatafora J.W."/>
            <person name="Visel A."/>
            <person name="Grigoriev I.V."/>
        </authorList>
    </citation>
    <scope>NUCLEOTIDE SEQUENCE [LARGE SCALE GENOMIC DNA]</scope>
    <source>
        <strain evidence="1 2">NRRL 2496</strain>
    </source>
</reference>
<name>A0A1X2HJN0_SYNRA</name>
<dbReference type="InParanoid" id="A0A1X2HJN0"/>
<dbReference type="InterPro" id="IPR010828">
    <property type="entry name" value="Atf2/Sli1-like"/>
</dbReference>
<dbReference type="OrthoDB" id="2150604at2759"/>
<proteinExistence type="predicted"/>
<gene>
    <name evidence="1" type="ORF">BCR43DRAFT_420882</name>
</gene>
<dbReference type="InterPro" id="IPR052058">
    <property type="entry name" value="Alcohol_O-acetyltransferase"/>
</dbReference>
<feature type="non-terminal residue" evidence="1">
    <location>
        <position position="279"/>
    </location>
</feature>
<dbReference type="Gene3D" id="3.30.559.10">
    <property type="entry name" value="Chloramphenicol acetyltransferase-like domain"/>
    <property type="match status" value="1"/>
</dbReference>
<dbReference type="STRING" id="13706.A0A1X2HJN0"/>
<keyword evidence="2" id="KW-1185">Reference proteome</keyword>
<dbReference type="AlphaFoldDB" id="A0A1X2HJN0"/>
<sequence length="279" mass="31807">SLNIFWQDFLKKLNGGEIESSGLKVMPPPFEKRNGPKMTVLDIASLLRQELPKKLLPASWRGPRTWAGDAPAIDTKHDTQVKVTKLQGAVWAKACIQAKKHGVTPHAVLMVSLLKAWAEVYRDERALETVTPINCRHMCEPPVPANEMGNFISTYNPTWRRKEIQKTEFWTLARRYQVLLRADKHEAAKRVFHLDFLTPFPEAYFQFWQDKRKCRMGRSGGLEFSDLGKISLPTHDKSWTVRETYFCQSAHTLLTAMGVNTITAAGAMHVAFCWQRGAL</sequence>
<accession>A0A1X2HJN0</accession>
<comment type="caution">
    <text evidence="1">The sequence shown here is derived from an EMBL/GenBank/DDBJ whole genome shotgun (WGS) entry which is preliminary data.</text>
</comment>
<dbReference type="EMBL" id="MCGN01000003">
    <property type="protein sequence ID" value="ORY99304.1"/>
    <property type="molecule type" value="Genomic_DNA"/>
</dbReference>
<evidence type="ECO:0000313" key="1">
    <source>
        <dbReference type="EMBL" id="ORY99304.1"/>
    </source>
</evidence>
<feature type="non-terminal residue" evidence="1">
    <location>
        <position position="1"/>
    </location>
</feature>